<evidence type="ECO:0000313" key="2">
    <source>
        <dbReference type="EMBL" id="MFD1863108.1"/>
    </source>
</evidence>
<dbReference type="EMBL" id="JBHUFW010000005">
    <property type="protein sequence ID" value="MFD1863108.1"/>
    <property type="molecule type" value="Genomic_DNA"/>
</dbReference>
<evidence type="ECO:0000256" key="1">
    <source>
        <dbReference type="SAM" id="Phobius"/>
    </source>
</evidence>
<accession>A0ABW4QHN9</accession>
<keyword evidence="1" id="KW-1133">Transmembrane helix</keyword>
<sequence length="129" mass="15251">MFLWLWIMIGLMVIVVLANRFLPLWVKVLLGVYFIVVAAVFMNGVNRINEKYTTPLPDVYWDENSAWVYLISDLLFFPFIGVLIFIYIRWVMGAQGKRYKALVLASTIPSVFILFFFYFMFNFGYGYRP</sequence>
<evidence type="ECO:0000313" key="3">
    <source>
        <dbReference type="Proteomes" id="UP001597273"/>
    </source>
</evidence>
<dbReference type="RefSeq" id="WP_204892004.1">
    <property type="nucleotide sequence ID" value="NZ_JBHUFW010000005.1"/>
</dbReference>
<feature type="transmembrane region" description="Helical" evidence="1">
    <location>
        <begin position="29"/>
        <end position="46"/>
    </location>
</feature>
<gene>
    <name evidence="2" type="ORF">ACFSDB_09205</name>
</gene>
<dbReference type="Proteomes" id="UP001597273">
    <property type="component" value="Unassembled WGS sequence"/>
</dbReference>
<keyword evidence="3" id="KW-1185">Reference proteome</keyword>
<feature type="transmembrane region" description="Helical" evidence="1">
    <location>
        <begin position="102"/>
        <end position="121"/>
    </location>
</feature>
<proteinExistence type="predicted"/>
<organism evidence="2 3">
    <name type="scientific">Planococcus chinensis</name>
    <dbReference type="NCBI Taxonomy" id="272917"/>
    <lineage>
        <taxon>Bacteria</taxon>
        <taxon>Bacillati</taxon>
        <taxon>Bacillota</taxon>
        <taxon>Bacilli</taxon>
        <taxon>Bacillales</taxon>
        <taxon>Caryophanaceae</taxon>
        <taxon>Planococcus</taxon>
    </lineage>
</organism>
<name>A0ABW4QHN9_9BACL</name>
<feature type="transmembrane region" description="Helical" evidence="1">
    <location>
        <begin position="6"/>
        <end position="22"/>
    </location>
</feature>
<comment type="caution">
    <text evidence="2">The sequence shown here is derived from an EMBL/GenBank/DDBJ whole genome shotgun (WGS) entry which is preliminary data.</text>
</comment>
<protein>
    <submittedName>
        <fullName evidence="2">Uncharacterized protein</fullName>
    </submittedName>
</protein>
<keyword evidence="1" id="KW-0472">Membrane</keyword>
<reference evidence="3" key="1">
    <citation type="journal article" date="2019" name="Int. J. Syst. Evol. Microbiol.">
        <title>The Global Catalogue of Microorganisms (GCM) 10K type strain sequencing project: providing services to taxonomists for standard genome sequencing and annotation.</title>
        <authorList>
            <consortium name="The Broad Institute Genomics Platform"/>
            <consortium name="The Broad Institute Genome Sequencing Center for Infectious Disease"/>
            <person name="Wu L."/>
            <person name="Ma J."/>
        </authorList>
    </citation>
    <scope>NUCLEOTIDE SEQUENCE [LARGE SCALE GENOMIC DNA]</scope>
    <source>
        <strain evidence="3">CGMCC 1.15475</strain>
    </source>
</reference>
<keyword evidence="1" id="KW-0812">Transmembrane</keyword>
<feature type="transmembrane region" description="Helical" evidence="1">
    <location>
        <begin position="66"/>
        <end position="90"/>
    </location>
</feature>